<reference evidence="1" key="1">
    <citation type="submission" date="2020-02" db="EMBL/GenBank/DDBJ databases">
        <authorList>
            <person name="Meier V. D."/>
        </authorList>
    </citation>
    <scope>NUCLEOTIDE SEQUENCE</scope>
    <source>
        <strain evidence="1">AVDCRST_MAG88</strain>
    </source>
</reference>
<gene>
    <name evidence="1" type="ORF">AVDCRST_MAG88-674</name>
</gene>
<accession>A0A6J4UJS4</accession>
<sequence length="140" mass="16303">MVSSQTLRSRLDPSELAEIRTELRALQAAVVELRRTVEETRLPTRVHADYGGRIAVGYPQVKAVYHWEIDGVSYFFTLLDTDRREDELAVYRLQAELRADHDVEQFVFDRTTTLQRLQNAEADVDDFLGPRARLIFHRQD</sequence>
<name>A0A6J4UJS4_9BACT</name>
<protein>
    <submittedName>
        <fullName evidence="1">Uncharacterized protein</fullName>
    </submittedName>
</protein>
<dbReference type="AlphaFoldDB" id="A0A6J4UJS4"/>
<evidence type="ECO:0000313" key="1">
    <source>
        <dbReference type="EMBL" id="CAA9549659.1"/>
    </source>
</evidence>
<organism evidence="1">
    <name type="scientific">uncultured Thermomicrobiales bacterium</name>
    <dbReference type="NCBI Taxonomy" id="1645740"/>
    <lineage>
        <taxon>Bacteria</taxon>
        <taxon>Pseudomonadati</taxon>
        <taxon>Thermomicrobiota</taxon>
        <taxon>Thermomicrobia</taxon>
        <taxon>Thermomicrobiales</taxon>
        <taxon>environmental samples</taxon>
    </lineage>
</organism>
<proteinExistence type="predicted"/>
<dbReference type="EMBL" id="CADCWM010000237">
    <property type="protein sequence ID" value="CAA9549659.1"/>
    <property type="molecule type" value="Genomic_DNA"/>
</dbReference>